<evidence type="ECO:0000313" key="1">
    <source>
        <dbReference type="EMBL" id="NIJ02612.1"/>
    </source>
</evidence>
<organism evidence="1 2">
    <name type="scientific">Paenarthrobacter ilicis</name>
    <dbReference type="NCBI Taxonomy" id="43665"/>
    <lineage>
        <taxon>Bacteria</taxon>
        <taxon>Bacillati</taxon>
        <taxon>Actinomycetota</taxon>
        <taxon>Actinomycetes</taxon>
        <taxon>Micrococcales</taxon>
        <taxon>Micrococcaceae</taxon>
        <taxon>Paenarthrobacter</taxon>
    </lineage>
</organism>
<dbReference type="Proteomes" id="UP000802392">
    <property type="component" value="Unassembled WGS sequence"/>
</dbReference>
<dbReference type="RefSeq" id="WP_204814965.1">
    <property type="nucleotide sequence ID" value="NZ_CAUQVH010000007.1"/>
</dbReference>
<sequence length="101" mass="10804">MKQFWYKAPAIAEAPGRGETRVALLNLQGGSPLVLLGSGAVIWDLIDGSKTQADLFHELSALFPGVEPQAMEEHLGNFLGELSRHRLAVARPAPAASRDAT</sequence>
<evidence type="ECO:0008006" key="3">
    <source>
        <dbReference type="Google" id="ProtNLM"/>
    </source>
</evidence>
<evidence type="ECO:0000313" key="2">
    <source>
        <dbReference type="Proteomes" id="UP000802392"/>
    </source>
</evidence>
<dbReference type="Pfam" id="PF05402">
    <property type="entry name" value="PqqD"/>
    <property type="match status" value="1"/>
</dbReference>
<dbReference type="Gene3D" id="1.10.10.1150">
    <property type="entry name" value="Coenzyme PQQ synthesis protein D (PqqD)"/>
    <property type="match status" value="1"/>
</dbReference>
<dbReference type="EMBL" id="JAAOZD010000006">
    <property type="protein sequence ID" value="NIJ02612.1"/>
    <property type="molecule type" value="Genomic_DNA"/>
</dbReference>
<comment type="caution">
    <text evidence="1">The sequence shown here is derived from an EMBL/GenBank/DDBJ whole genome shotgun (WGS) entry which is preliminary data.</text>
</comment>
<gene>
    <name evidence="1" type="ORF">FHR86_002956</name>
</gene>
<protein>
    <recommendedName>
        <fullName evidence="3">PqqD family protein</fullName>
    </recommendedName>
</protein>
<reference evidence="1 2" key="1">
    <citation type="submission" date="2020-03" db="EMBL/GenBank/DDBJ databases">
        <title>Genomic Encyclopedia of Type Strains, Phase III (KMG-III): the genomes of soil and plant-associated and newly described type strains.</title>
        <authorList>
            <person name="Whitman W."/>
        </authorList>
    </citation>
    <scope>NUCLEOTIDE SEQUENCE [LARGE SCALE GENOMIC DNA]</scope>
    <source>
        <strain evidence="1 2">CECT 4207</strain>
    </source>
</reference>
<dbReference type="InterPro" id="IPR008792">
    <property type="entry name" value="PQQD"/>
</dbReference>
<dbReference type="InterPro" id="IPR041881">
    <property type="entry name" value="PqqD_sf"/>
</dbReference>
<accession>A0ABX0TPN4</accession>
<name>A0ABX0TPN4_9MICC</name>
<proteinExistence type="predicted"/>
<keyword evidence="2" id="KW-1185">Reference proteome</keyword>